<organism evidence="1 2">
    <name type="scientific">Oryza sativa subsp. japonica</name>
    <name type="common">Rice</name>
    <dbReference type="NCBI Taxonomy" id="39947"/>
    <lineage>
        <taxon>Eukaryota</taxon>
        <taxon>Viridiplantae</taxon>
        <taxon>Streptophyta</taxon>
        <taxon>Embryophyta</taxon>
        <taxon>Tracheophyta</taxon>
        <taxon>Spermatophyta</taxon>
        <taxon>Magnoliopsida</taxon>
        <taxon>Liliopsida</taxon>
        <taxon>Poales</taxon>
        <taxon>Poaceae</taxon>
        <taxon>BOP clade</taxon>
        <taxon>Oryzoideae</taxon>
        <taxon>Oryzeae</taxon>
        <taxon>Oryzinae</taxon>
        <taxon>Oryza</taxon>
        <taxon>Oryza sativa</taxon>
    </lineage>
</organism>
<sequence length="56" mass="6072">MLQRLLVGVLEVKKVKKMRLPSQATLVASAPFGQRSGGAQPGDSGCFSAFYLAFWK</sequence>
<reference evidence="2" key="1">
    <citation type="journal article" date="2005" name="Nature">
        <title>The map-based sequence of the rice genome.</title>
        <authorList>
            <consortium name="International rice genome sequencing project (IRGSP)"/>
            <person name="Matsumoto T."/>
            <person name="Wu J."/>
            <person name="Kanamori H."/>
            <person name="Katayose Y."/>
            <person name="Fujisawa M."/>
            <person name="Namiki N."/>
            <person name="Mizuno H."/>
            <person name="Yamamoto K."/>
            <person name="Antonio B.A."/>
            <person name="Baba T."/>
            <person name="Sakata K."/>
            <person name="Nagamura Y."/>
            <person name="Aoki H."/>
            <person name="Arikawa K."/>
            <person name="Arita K."/>
            <person name="Bito T."/>
            <person name="Chiden Y."/>
            <person name="Fujitsuka N."/>
            <person name="Fukunaka R."/>
            <person name="Hamada M."/>
            <person name="Harada C."/>
            <person name="Hayashi A."/>
            <person name="Hijishita S."/>
            <person name="Honda M."/>
            <person name="Hosokawa S."/>
            <person name="Ichikawa Y."/>
            <person name="Idonuma A."/>
            <person name="Iijima M."/>
            <person name="Ikeda M."/>
            <person name="Ikeno M."/>
            <person name="Ito K."/>
            <person name="Ito S."/>
            <person name="Ito T."/>
            <person name="Ito Y."/>
            <person name="Ito Y."/>
            <person name="Iwabuchi A."/>
            <person name="Kamiya K."/>
            <person name="Karasawa W."/>
            <person name="Kurita K."/>
            <person name="Katagiri S."/>
            <person name="Kikuta A."/>
            <person name="Kobayashi H."/>
            <person name="Kobayashi N."/>
            <person name="Machita K."/>
            <person name="Maehara T."/>
            <person name="Masukawa M."/>
            <person name="Mizubayashi T."/>
            <person name="Mukai Y."/>
            <person name="Nagasaki H."/>
            <person name="Nagata Y."/>
            <person name="Naito S."/>
            <person name="Nakashima M."/>
            <person name="Nakama Y."/>
            <person name="Nakamichi Y."/>
            <person name="Nakamura M."/>
            <person name="Meguro A."/>
            <person name="Negishi M."/>
            <person name="Ohta I."/>
            <person name="Ohta T."/>
            <person name="Okamoto M."/>
            <person name="Ono N."/>
            <person name="Saji S."/>
            <person name="Sakaguchi M."/>
            <person name="Sakai K."/>
            <person name="Shibata M."/>
            <person name="Shimokawa T."/>
            <person name="Song J."/>
            <person name="Takazaki Y."/>
            <person name="Terasawa K."/>
            <person name="Tsugane M."/>
            <person name="Tsuji K."/>
            <person name="Ueda S."/>
            <person name="Waki K."/>
            <person name="Yamagata H."/>
            <person name="Yamamoto M."/>
            <person name="Yamamoto S."/>
            <person name="Yamane H."/>
            <person name="Yoshiki S."/>
            <person name="Yoshihara R."/>
            <person name="Yukawa K."/>
            <person name="Zhong H."/>
            <person name="Yano M."/>
            <person name="Yuan Q."/>
            <person name="Ouyang S."/>
            <person name="Liu J."/>
            <person name="Jones K.M."/>
            <person name="Gansberger K."/>
            <person name="Moffat K."/>
            <person name="Hill J."/>
            <person name="Bera J."/>
            <person name="Fadrosh D."/>
            <person name="Jin S."/>
            <person name="Johri S."/>
            <person name="Kim M."/>
            <person name="Overton L."/>
            <person name="Reardon M."/>
            <person name="Tsitrin T."/>
            <person name="Vuong H."/>
            <person name="Weaver B."/>
            <person name="Ciecko A."/>
            <person name="Tallon L."/>
            <person name="Jackson J."/>
            <person name="Pai G."/>
            <person name="Aken S.V."/>
            <person name="Utterback T."/>
            <person name="Reidmuller S."/>
            <person name="Feldblyum T."/>
            <person name="Hsiao J."/>
            <person name="Zismann V."/>
            <person name="Iobst S."/>
            <person name="de Vazeille A.R."/>
            <person name="Buell C.R."/>
            <person name="Ying K."/>
            <person name="Li Y."/>
            <person name="Lu T."/>
            <person name="Huang Y."/>
            <person name="Zhao Q."/>
            <person name="Feng Q."/>
            <person name="Zhang L."/>
            <person name="Zhu J."/>
            <person name="Weng Q."/>
            <person name="Mu J."/>
            <person name="Lu Y."/>
            <person name="Fan D."/>
            <person name="Liu Y."/>
            <person name="Guan J."/>
            <person name="Zhang Y."/>
            <person name="Yu S."/>
            <person name="Liu X."/>
            <person name="Zhang Y."/>
            <person name="Hong G."/>
            <person name="Han B."/>
            <person name="Choisne N."/>
            <person name="Demange N."/>
            <person name="Orjeda G."/>
            <person name="Samain S."/>
            <person name="Cattolico L."/>
            <person name="Pelletier E."/>
            <person name="Couloux A."/>
            <person name="Segurens B."/>
            <person name="Wincker P."/>
            <person name="D'Hont A."/>
            <person name="Scarpelli C."/>
            <person name="Weissenbach J."/>
            <person name="Salanoubat M."/>
            <person name="Quetier F."/>
            <person name="Yu Y."/>
            <person name="Kim H.R."/>
            <person name="Rambo T."/>
            <person name="Currie J."/>
            <person name="Collura K."/>
            <person name="Luo M."/>
            <person name="Yang T."/>
            <person name="Ammiraju J.S.S."/>
            <person name="Engler F."/>
            <person name="Soderlund C."/>
            <person name="Wing R.A."/>
            <person name="Palmer L.E."/>
            <person name="de la Bastide M."/>
            <person name="Spiegel L."/>
            <person name="Nascimento L."/>
            <person name="Zutavern T."/>
            <person name="O'Shaughnessy A."/>
            <person name="Dike S."/>
            <person name="Dedhia N."/>
            <person name="Preston R."/>
            <person name="Balija V."/>
            <person name="McCombie W.R."/>
            <person name="Chow T."/>
            <person name="Chen H."/>
            <person name="Chung M."/>
            <person name="Chen C."/>
            <person name="Shaw J."/>
            <person name="Wu H."/>
            <person name="Hsiao K."/>
            <person name="Chao Y."/>
            <person name="Chu M."/>
            <person name="Cheng C."/>
            <person name="Hour A."/>
            <person name="Lee P."/>
            <person name="Lin S."/>
            <person name="Lin Y."/>
            <person name="Liou J."/>
            <person name="Liu S."/>
            <person name="Hsing Y."/>
            <person name="Raghuvanshi S."/>
            <person name="Mohanty A."/>
            <person name="Bharti A.K."/>
            <person name="Gaur A."/>
            <person name="Gupta V."/>
            <person name="Kumar D."/>
            <person name="Ravi V."/>
            <person name="Vij S."/>
            <person name="Kapur A."/>
            <person name="Khurana P."/>
            <person name="Khurana P."/>
            <person name="Khurana J.P."/>
            <person name="Tyagi A.K."/>
            <person name="Gaikwad K."/>
            <person name="Singh A."/>
            <person name="Dalal V."/>
            <person name="Srivastava S."/>
            <person name="Dixit A."/>
            <person name="Pal A.K."/>
            <person name="Ghazi I.A."/>
            <person name="Yadav M."/>
            <person name="Pandit A."/>
            <person name="Bhargava A."/>
            <person name="Sureshbabu K."/>
            <person name="Batra K."/>
            <person name="Sharma T.R."/>
            <person name="Mohapatra T."/>
            <person name="Singh N.K."/>
            <person name="Messing J."/>
            <person name="Nelson A.B."/>
            <person name="Fuks G."/>
            <person name="Kavchok S."/>
            <person name="Keizer G."/>
            <person name="Linton E."/>
            <person name="Llaca V."/>
            <person name="Song R."/>
            <person name="Tanyolac B."/>
            <person name="Young S."/>
            <person name="Ho-Il K."/>
            <person name="Hahn J.H."/>
            <person name="Sangsakoo G."/>
            <person name="Vanavichit A."/>
            <person name="de Mattos Luiz.A.T."/>
            <person name="Zimmer P.D."/>
            <person name="Malone G."/>
            <person name="Dellagostin O."/>
            <person name="de Oliveira A.C."/>
            <person name="Bevan M."/>
            <person name="Bancroft I."/>
            <person name="Minx P."/>
            <person name="Cordum H."/>
            <person name="Wilson R."/>
            <person name="Cheng Z."/>
            <person name="Jin W."/>
            <person name="Jiang J."/>
            <person name="Leong S.A."/>
            <person name="Iwama H."/>
            <person name="Gojobori T."/>
            <person name="Itoh T."/>
            <person name="Niimura Y."/>
            <person name="Fujii Y."/>
            <person name="Habara T."/>
            <person name="Sakai H."/>
            <person name="Sato Y."/>
            <person name="Wilson G."/>
            <person name="Kumar K."/>
            <person name="McCouch S."/>
            <person name="Juretic N."/>
            <person name="Hoen D."/>
            <person name="Wright S."/>
            <person name="Bruskiewich R."/>
            <person name="Bureau T."/>
            <person name="Miyao A."/>
            <person name="Hirochika H."/>
            <person name="Nishikawa T."/>
            <person name="Kadowaki K."/>
            <person name="Sugiura M."/>
            <person name="Burr B."/>
            <person name="Sasaki T."/>
        </authorList>
    </citation>
    <scope>NUCLEOTIDE SEQUENCE [LARGE SCALE GENOMIC DNA]</scope>
    <source>
        <strain evidence="2">cv. Nipponbare</strain>
    </source>
</reference>
<dbReference type="EMBL" id="AP005501">
    <property type="protein sequence ID" value="BAD05704.1"/>
    <property type="molecule type" value="Genomic_DNA"/>
</dbReference>
<reference evidence="2" key="2">
    <citation type="journal article" date="2008" name="Nucleic Acids Res.">
        <title>The rice annotation project database (RAP-DB): 2008 update.</title>
        <authorList>
            <consortium name="The rice annotation project (RAP)"/>
        </authorList>
    </citation>
    <scope>GENOME REANNOTATION</scope>
    <source>
        <strain evidence="2">cv. Nipponbare</strain>
    </source>
</reference>
<name>Q6Z023_ORYSJ</name>
<dbReference type="AlphaFoldDB" id="Q6Z023"/>
<dbReference type="Proteomes" id="UP000000763">
    <property type="component" value="Chromosome 8"/>
</dbReference>
<accession>Q6Z023</accession>
<proteinExistence type="predicted"/>
<gene>
    <name evidence="1" type="primary">P0458D06.26</name>
</gene>
<evidence type="ECO:0000313" key="2">
    <source>
        <dbReference type="Proteomes" id="UP000000763"/>
    </source>
</evidence>
<evidence type="ECO:0000313" key="1">
    <source>
        <dbReference type="EMBL" id="BAD05704.1"/>
    </source>
</evidence>
<protein>
    <submittedName>
        <fullName evidence="1">Uncharacterized protein</fullName>
    </submittedName>
</protein>